<comment type="caution">
    <text evidence="2">The sequence shown here is derived from an EMBL/GenBank/DDBJ whole genome shotgun (WGS) entry which is preliminary data.</text>
</comment>
<feature type="domain" description="MnmC-like methyltransferase" evidence="1">
    <location>
        <begin position="126"/>
        <end position="220"/>
    </location>
</feature>
<dbReference type="InterPro" id="IPR047785">
    <property type="entry name" value="tRNA_MNMC2"/>
</dbReference>
<dbReference type="PANTHER" id="PTHR39963">
    <property type="entry name" value="SLL0983 PROTEIN"/>
    <property type="match status" value="1"/>
</dbReference>
<reference evidence="2" key="1">
    <citation type="submission" date="2022-12" db="EMBL/GenBank/DDBJ databases">
        <title>Paracoccus onchidii sp. nov., isolated from a marine invertebrate from the South China Sea.</title>
        <authorList>
            <person name="Xu S."/>
            <person name="Liu Z."/>
            <person name="Xu Y."/>
        </authorList>
    </citation>
    <scope>NUCLEOTIDE SEQUENCE</scope>
    <source>
        <strain evidence="2">Z330</strain>
    </source>
</reference>
<proteinExistence type="predicted"/>
<keyword evidence="3" id="KW-1185">Reference proteome</keyword>
<evidence type="ECO:0000313" key="3">
    <source>
        <dbReference type="Proteomes" id="UP001165641"/>
    </source>
</evidence>
<gene>
    <name evidence="2" type="primary">mnmD</name>
    <name evidence="2" type="ORF">PAF17_06965</name>
</gene>
<evidence type="ECO:0000259" key="1">
    <source>
        <dbReference type="Pfam" id="PF05430"/>
    </source>
</evidence>
<dbReference type="InterPro" id="IPR029063">
    <property type="entry name" value="SAM-dependent_MTases_sf"/>
</dbReference>
<organism evidence="2 3">
    <name type="scientific">Paracoccus onchidii</name>
    <dbReference type="NCBI Taxonomy" id="3017813"/>
    <lineage>
        <taxon>Bacteria</taxon>
        <taxon>Pseudomonadati</taxon>
        <taxon>Pseudomonadota</taxon>
        <taxon>Alphaproteobacteria</taxon>
        <taxon>Rhodobacterales</taxon>
        <taxon>Paracoccaceae</taxon>
        <taxon>Paracoccus</taxon>
    </lineage>
</organism>
<evidence type="ECO:0000313" key="2">
    <source>
        <dbReference type="EMBL" id="MDB6177248.1"/>
    </source>
</evidence>
<dbReference type="InterPro" id="IPR008471">
    <property type="entry name" value="MnmC-like_methylTransf"/>
</dbReference>
<dbReference type="Proteomes" id="UP001165641">
    <property type="component" value="Unassembled WGS sequence"/>
</dbReference>
<name>A0ABT4ZE27_9RHOB</name>
<dbReference type="NCBIfam" id="NF033855">
    <property type="entry name" value="tRNA_MNMC2"/>
    <property type="match status" value="1"/>
</dbReference>
<dbReference type="SUPFAM" id="SSF53335">
    <property type="entry name" value="S-adenosyl-L-methionine-dependent methyltransferases"/>
    <property type="match status" value="1"/>
</dbReference>
<protein>
    <submittedName>
        <fullName evidence="2">tRNA (5-methylaminomethyl-2-thiouridine)(34)-methyltransferase MnmD</fullName>
    </submittedName>
</protein>
<dbReference type="PANTHER" id="PTHR39963:SF1">
    <property type="entry name" value="MNMC-LIKE METHYLTRANSFERASE DOMAIN-CONTAINING PROTEIN"/>
    <property type="match status" value="1"/>
</dbReference>
<dbReference type="RefSeq" id="WP_271888374.1">
    <property type="nucleotide sequence ID" value="NZ_JAQBIE010000007.1"/>
</dbReference>
<accession>A0ABT4ZE27</accession>
<dbReference type="EMBL" id="JAQBIE010000007">
    <property type="protein sequence ID" value="MDB6177248.1"/>
    <property type="molecule type" value="Genomic_DNA"/>
</dbReference>
<dbReference type="Pfam" id="PF05430">
    <property type="entry name" value="Methyltransf_30"/>
    <property type="match status" value="1"/>
</dbReference>
<dbReference type="Gene3D" id="3.40.50.150">
    <property type="entry name" value="Vaccinia Virus protein VP39"/>
    <property type="match status" value="1"/>
</dbReference>
<sequence length="229" mass="24504">MGDLTENTQADQPQLTWRDGAVPVSVRFDDPYFSLSGGLAETRHVFLDGNDLPARLHAGFHVAELGFGTGLNCLALASVAQVPVVMTSFEAYPMDVAQLTQAHGAFPGFAALSAQLRQGWGQPCIQVGHVQLRLQIGDVRQTLPQWDGQADAWFLDGFSPAKNPEMWAPEIMAQVATHSASGATFATYTAAGHVRRALSDAGFEVERRKGFGSKRHMSVGRLAGGGPSV</sequence>